<evidence type="ECO:0000256" key="3">
    <source>
        <dbReference type="ARBA" id="ARBA00022692"/>
    </source>
</evidence>
<protein>
    <recommendedName>
        <fullName evidence="9">NPF family transporter</fullName>
    </recommendedName>
</protein>
<evidence type="ECO:0000256" key="4">
    <source>
        <dbReference type="ARBA" id="ARBA00022989"/>
    </source>
</evidence>
<evidence type="ECO:0000256" key="1">
    <source>
        <dbReference type="ARBA" id="ARBA00004141"/>
    </source>
</evidence>
<comment type="similarity">
    <text evidence="2">Belongs to the major facilitator superfamily. Proton-dependent oligopeptide transporter (POT/PTR) (TC 2.A.17) family.</text>
</comment>
<feature type="transmembrane region" description="Helical" evidence="6">
    <location>
        <begin position="185"/>
        <end position="204"/>
    </location>
</feature>
<accession>A0A9Q1QQ57</accession>
<keyword evidence="5 6" id="KW-0472">Membrane</keyword>
<comment type="subcellular location">
    <subcellularLocation>
        <location evidence="1">Membrane</location>
        <topology evidence="1">Multi-pass membrane protein</topology>
    </subcellularLocation>
</comment>
<evidence type="ECO:0000256" key="5">
    <source>
        <dbReference type="ARBA" id="ARBA00023136"/>
    </source>
</evidence>
<evidence type="ECO:0000256" key="2">
    <source>
        <dbReference type="ARBA" id="ARBA00005982"/>
    </source>
</evidence>
<gene>
    <name evidence="7" type="ORF">Cgig2_002162</name>
</gene>
<dbReference type="PANTHER" id="PTHR11654">
    <property type="entry name" value="OLIGOPEPTIDE TRANSPORTER-RELATED"/>
    <property type="match status" value="1"/>
</dbReference>
<evidence type="ECO:0008006" key="9">
    <source>
        <dbReference type="Google" id="ProtNLM"/>
    </source>
</evidence>
<comment type="caution">
    <text evidence="7">The sequence shown here is derived from an EMBL/GenBank/DDBJ whole genome shotgun (WGS) entry which is preliminary data.</text>
</comment>
<reference evidence="7" key="1">
    <citation type="submission" date="2022-04" db="EMBL/GenBank/DDBJ databases">
        <title>Carnegiea gigantea Genome sequencing and assembly v2.</title>
        <authorList>
            <person name="Copetti D."/>
            <person name="Sanderson M.J."/>
            <person name="Burquez A."/>
            <person name="Wojciechowski M.F."/>
        </authorList>
    </citation>
    <scope>NUCLEOTIDE SEQUENCE</scope>
    <source>
        <strain evidence="7">SGP5-SGP5p</strain>
        <tissue evidence="7">Aerial part</tissue>
    </source>
</reference>
<feature type="transmembrane region" description="Helical" evidence="6">
    <location>
        <begin position="506"/>
        <end position="526"/>
    </location>
</feature>
<keyword evidence="3 6" id="KW-0812">Transmembrane</keyword>
<keyword evidence="8" id="KW-1185">Reference proteome</keyword>
<name>A0A9Q1QQ57_9CARY</name>
<dbReference type="InterPro" id="IPR036259">
    <property type="entry name" value="MFS_trans_sf"/>
</dbReference>
<evidence type="ECO:0000313" key="7">
    <source>
        <dbReference type="EMBL" id="KAJ8450477.1"/>
    </source>
</evidence>
<evidence type="ECO:0000313" key="8">
    <source>
        <dbReference type="Proteomes" id="UP001153076"/>
    </source>
</evidence>
<feature type="transmembrane region" description="Helical" evidence="6">
    <location>
        <begin position="269"/>
        <end position="289"/>
    </location>
</feature>
<dbReference type="AlphaFoldDB" id="A0A9Q1QQ57"/>
<dbReference type="Proteomes" id="UP001153076">
    <property type="component" value="Unassembled WGS sequence"/>
</dbReference>
<feature type="transmembrane region" description="Helical" evidence="6">
    <location>
        <begin position="238"/>
        <end position="257"/>
    </location>
</feature>
<evidence type="ECO:0000256" key="6">
    <source>
        <dbReference type="SAM" id="Phobius"/>
    </source>
</evidence>
<feature type="transmembrane region" description="Helical" evidence="6">
    <location>
        <begin position="468"/>
        <end position="486"/>
    </location>
</feature>
<dbReference type="GO" id="GO:0022857">
    <property type="term" value="F:transmembrane transporter activity"/>
    <property type="evidence" value="ECO:0007669"/>
    <property type="project" value="InterPro"/>
</dbReference>
<dbReference type="InterPro" id="IPR000109">
    <property type="entry name" value="POT_fam"/>
</dbReference>
<keyword evidence="4 6" id="KW-1133">Transmembrane helix</keyword>
<feature type="transmembrane region" description="Helical" evidence="6">
    <location>
        <begin position="590"/>
        <end position="608"/>
    </location>
</feature>
<dbReference type="OrthoDB" id="8904098at2759"/>
<dbReference type="SUPFAM" id="SSF103473">
    <property type="entry name" value="MFS general substrate transporter"/>
    <property type="match status" value="1"/>
</dbReference>
<dbReference type="Gene3D" id="1.20.1250.20">
    <property type="entry name" value="MFS general substrate transporter like domains"/>
    <property type="match status" value="1"/>
</dbReference>
<feature type="transmembrane region" description="Helical" evidence="6">
    <location>
        <begin position="115"/>
        <end position="134"/>
    </location>
</feature>
<proteinExistence type="inferred from homology"/>
<feature type="transmembrane region" description="Helical" evidence="6">
    <location>
        <begin position="146"/>
        <end position="165"/>
    </location>
</feature>
<dbReference type="GO" id="GO:0016020">
    <property type="term" value="C:membrane"/>
    <property type="evidence" value="ECO:0007669"/>
    <property type="project" value="UniProtKB-SubCell"/>
</dbReference>
<feature type="transmembrane region" description="Helical" evidence="6">
    <location>
        <begin position="426"/>
        <end position="447"/>
    </location>
</feature>
<feature type="transmembrane region" description="Helical" evidence="6">
    <location>
        <begin position="387"/>
        <end position="406"/>
    </location>
</feature>
<feature type="transmembrane region" description="Helical" evidence="6">
    <location>
        <begin position="547"/>
        <end position="570"/>
    </location>
</feature>
<sequence>MERPSEDDMDEEKRSAIKDPLLGTITSSCSSKGGLRTLPFILGISSTLEVSKNIGYLVSNLEPLWIRRQWCNVLLLDNDAANEGFERAASSGLEPNMILYLMRCYGLEMATGSNIIFFWNAATNFTPILGAFLADASVGRFRMIGFGSILTLMGMALLWSTTIVPGARPSCDSTTITTCTSPTPFQLILLCSSLGVMSLGAGGIRSSTMAFGADQLVHAEEEGMTPGQSRLLESFFNWYYFSYTFACLFALTCVVYIQEHMGWKVGFGLPLLLMSLSTTSFFLASSFYVKAKPKSSLLTAFAQVLVASWRNRHYKFPSHQSDERLYHVAKGSTLQKPTEKLRFLNKACIMKDPRQELTLEEAAQNPWRLCTIDHVEELKSVLKIIPLWSTGIMYGVSMSQVSFGVLQANSMDRRVLSSSFEIPAGSLGTFALLAVVLWLVLYDRIIIPLASKAKGKPTSLDTKTRMGMGLLFSIASLVVAAVVEGVRREIAITGGEIPDYYSYRMSALWLVPQFCLIGLGGCMFLIAQIELYYSDLPRSMSSVSSNLCGLAMCVASLIASLIMSLIDHITKRGGRQSWISGDANKGHYDYYYWVLAGLSLLNYMYFLLCSRAYWQEERASHDAKEISDERLDV</sequence>
<dbReference type="Pfam" id="PF00854">
    <property type="entry name" value="PTR2"/>
    <property type="match status" value="1"/>
</dbReference>
<dbReference type="EMBL" id="JAKOGI010000015">
    <property type="protein sequence ID" value="KAJ8450477.1"/>
    <property type="molecule type" value="Genomic_DNA"/>
</dbReference>
<organism evidence="7 8">
    <name type="scientific">Carnegiea gigantea</name>
    <dbReference type="NCBI Taxonomy" id="171969"/>
    <lineage>
        <taxon>Eukaryota</taxon>
        <taxon>Viridiplantae</taxon>
        <taxon>Streptophyta</taxon>
        <taxon>Embryophyta</taxon>
        <taxon>Tracheophyta</taxon>
        <taxon>Spermatophyta</taxon>
        <taxon>Magnoliopsida</taxon>
        <taxon>eudicotyledons</taxon>
        <taxon>Gunneridae</taxon>
        <taxon>Pentapetalae</taxon>
        <taxon>Caryophyllales</taxon>
        <taxon>Cactineae</taxon>
        <taxon>Cactaceae</taxon>
        <taxon>Cactoideae</taxon>
        <taxon>Echinocereeae</taxon>
        <taxon>Carnegiea</taxon>
    </lineage>
</organism>